<comment type="caution">
    <text evidence="5">The sequence shown here is derived from an EMBL/GenBank/DDBJ whole genome shotgun (WGS) entry which is preliminary data.</text>
</comment>
<keyword evidence="1" id="KW-0040">ANK repeat</keyword>
<feature type="repeat" description="ANK" evidence="1">
    <location>
        <begin position="128"/>
        <end position="160"/>
    </location>
</feature>
<keyword evidence="4" id="KW-0732">Signal</keyword>
<feature type="signal peptide" evidence="4">
    <location>
        <begin position="1"/>
        <end position="23"/>
    </location>
</feature>
<keyword evidence="6" id="KW-1185">Reference proteome</keyword>
<organism evidence="5 6">
    <name type="scientific">Meganyctiphanes norvegica</name>
    <name type="common">Northern krill</name>
    <name type="synonym">Thysanopoda norvegica</name>
    <dbReference type="NCBI Taxonomy" id="48144"/>
    <lineage>
        <taxon>Eukaryota</taxon>
        <taxon>Metazoa</taxon>
        <taxon>Ecdysozoa</taxon>
        <taxon>Arthropoda</taxon>
        <taxon>Crustacea</taxon>
        <taxon>Multicrustacea</taxon>
        <taxon>Malacostraca</taxon>
        <taxon>Eumalacostraca</taxon>
        <taxon>Eucarida</taxon>
        <taxon>Euphausiacea</taxon>
        <taxon>Euphausiidae</taxon>
        <taxon>Meganyctiphanes</taxon>
    </lineage>
</organism>
<evidence type="ECO:0000256" key="3">
    <source>
        <dbReference type="SAM" id="Phobius"/>
    </source>
</evidence>
<dbReference type="PROSITE" id="PS50088">
    <property type="entry name" value="ANK_REPEAT"/>
    <property type="match status" value="3"/>
</dbReference>
<dbReference type="PRINTS" id="PR01415">
    <property type="entry name" value="ANKYRIN"/>
</dbReference>
<keyword evidence="3" id="KW-1133">Transmembrane helix</keyword>
<dbReference type="Gene3D" id="1.25.40.20">
    <property type="entry name" value="Ankyrin repeat-containing domain"/>
    <property type="match status" value="1"/>
</dbReference>
<gene>
    <name evidence="5" type="ORF">MNOR_LOCUS27394</name>
</gene>
<evidence type="ECO:0008006" key="7">
    <source>
        <dbReference type="Google" id="ProtNLM"/>
    </source>
</evidence>
<dbReference type="InterPro" id="IPR002110">
    <property type="entry name" value="Ankyrin_rpt"/>
</dbReference>
<keyword evidence="3" id="KW-0812">Transmembrane</keyword>
<dbReference type="PANTHER" id="PTHR24176:SF14">
    <property type="entry name" value="ANKYRIN REPEAT DOMAIN-CONTAINING PROTEIN 31"/>
    <property type="match status" value="1"/>
</dbReference>
<dbReference type="InterPro" id="IPR036770">
    <property type="entry name" value="Ankyrin_rpt-contain_sf"/>
</dbReference>
<dbReference type="Proteomes" id="UP001497623">
    <property type="component" value="Unassembled WGS sequence"/>
</dbReference>
<protein>
    <recommendedName>
        <fullName evidence="7">Ankyrin repeat domain-containing protein</fullName>
    </recommendedName>
</protein>
<feature type="transmembrane region" description="Helical" evidence="3">
    <location>
        <begin position="217"/>
        <end position="238"/>
    </location>
</feature>
<dbReference type="AlphaFoldDB" id="A0AAV2RTC0"/>
<evidence type="ECO:0000256" key="2">
    <source>
        <dbReference type="SAM" id="MobiDB-lite"/>
    </source>
</evidence>
<accession>A0AAV2RTC0</accession>
<evidence type="ECO:0000256" key="4">
    <source>
        <dbReference type="SAM" id="SignalP"/>
    </source>
</evidence>
<name>A0AAV2RTC0_MEGNR</name>
<evidence type="ECO:0000313" key="5">
    <source>
        <dbReference type="EMBL" id="CAL4134257.1"/>
    </source>
</evidence>
<sequence>NMGKLTSFRVFLLMVCVIGIAQSKAMRGRDMWQAAKDGDLTLVKAALASGTPVDWRLKSIWEGKTALHAAASVNHVDIVRVLLDAGAKVDQRDAGGRTPLWDASFSGSMDAIKILLDHGADIHTKNKGGSTLLHATAYGDAMEAARLLINKGLDAMQQDKNGMTPGDIARVKVDYELASFLDTFTPKIAPPEPASPGHRHTPQATTTAATTDNKLELILMMGGSMIMAVGTFLIFLLVT</sequence>
<feature type="non-terminal residue" evidence="5">
    <location>
        <position position="1"/>
    </location>
</feature>
<feature type="repeat" description="ANK" evidence="1">
    <location>
        <begin position="62"/>
        <end position="94"/>
    </location>
</feature>
<evidence type="ECO:0000256" key="1">
    <source>
        <dbReference type="PROSITE-ProRule" id="PRU00023"/>
    </source>
</evidence>
<dbReference type="SUPFAM" id="SSF48403">
    <property type="entry name" value="Ankyrin repeat"/>
    <property type="match status" value="1"/>
</dbReference>
<keyword evidence="3" id="KW-0472">Membrane</keyword>
<evidence type="ECO:0000313" key="6">
    <source>
        <dbReference type="Proteomes" id="UP001497623"/>
    </source>
</evidence>
<feature type="chain" id="PRO_5043562081" description="Ankyrin repeat domain-containing protein" evidence="4">
    <location>
        <begin position="24"/>
        <end position="239"/>
    </location>
</feature>
<dbReference type="EMBL" id="CAXKWB010028761">
    <property type="protein sequence ID" value="CAL4134257.1"/>
    <property type="molecule type" value="Genomic_DNA"/>
</dbReference>
<proteinExistence type="predicted"/>
<dbReference type="PROSITE" id="PS50297">
    <property type="entry name" value="ANK_REP_REGION"/>
    <property type="match status" value="2"/>
</dbReference>
<dbReference type="Pfam" id="PF12796">
    <property type="entry name" value="Ank_2"/>
    <property type="match status" value="1"/>
</dbReference>
<dbReference type="PANTHER" id="PTHR24176">
    <property type="entry name" value="ANKYRIN REPEAT DOMAIN-CONTAINING PROTEIN 31-RELATED"/>
    <property type="match status" value="1"/>
</dbReference>
<dbReference type="SMART" id="SM00248">
    <property type="entry name" value="ANK"/>
    <property type="match status" value="3"/>
</dbReference>
<reference evidence="5 6" key="1">
    <citation type="submission" date="2024-05" db="EMBL/GenBank/DDBJ databases">
        <authorList>
            <person name="Wallberg A."/>
        </authorList>
    </citation>
    <scope>NUCLEOTIDE SEQUENCE [LARGE SCALE GENOMIC DNA]</scope>
</reference>
<feature type="region of interest" description="Disordered" evidence="2">
    <location>
        <begin position="188"/>
        <end position="208"/>
    </location>
</feature>
<feature type="non-terminal residue" evidence="5">
    <location>
        <position position="239"/>
    </location>
</feature>
<feature type="repeat" description="ANK" evidence="1">
    <location>
        <begin position="95"/>
        <end position="127"/>
    </location>
</feature>
<dbReference type="InterPro" id="IPR042334">
    <property type="entry name" value="ANKRD31"/>
</dbReference>